<dbReference type="SUPFAM" id="SSF52172">
    <property type="entry name" value="CheY-like"/>
    <property type="match status" value="1"/>
</dbReference>
<accession>A0A3E0TM63</accession>
<feature type="modified residue" description="4-aspartylphosphate" evidence="1">
    <location>
        <position position="57"/>
    </location>
</feature>
<dbReference type="PROSITE" id="PS50110">
    <property type="entry name" value="RESPONSE_REGULATORY"/>
    <property type="match status" value="1"/>
</dbReference>
<dbReference type="CDD" id="cd19920">
    <property type="entry name" value="REC_PA4781-like"/>
    <property type="match status" value="1"/>
</dbReference>
<name>A0A3E0TM63_9GAMM</name>
<dbReference type="PANTHER" id="PTHR45228">
    <property type="entry name" value="CYCLIC DI-GMP PHOSPHODIESTERASE TM_0186-RELATED"/>
    <property type="match status" value="1"/>
</dbReference>
<dbReference type="Pfam" id="PF13487">
    <property type="entry name" value="HD_5"/>
    <property type="match status" value="1"/>
</dbReference>
<dbReference type="Gene3D" id="1.10.3210.10">
    <property type="entry name" value="Hypothetical protein af1432"/>
    <property type="match status" value="1"/>
</dbReference>
<evidence type="ECO:0000259" key="2">
    <source>
        <dbReference type="PROSITE" id="PS50110"/>
    </source>
</evidence>
<reference evidence="4 5" key="1">
    <citation type="submission" date="2018-08" db="EMBL/GenBank/DDBJ databases">
        <title>Thalassotalea euphylliae genome.</title>
        <authorList>
            <person name="Summers S."/>
            <person name="Rice S.A."/>
            <person name="Freckelton M.L."/>
            <person name="Nedved B.T."/>
            <person name="Hadfield M.G."/>
        </authorList>
    </citation>
    <scope>NUCLEOTIDE SEQUENCE [LARGE SCALE GENOMIC DNA]</scope>
    <source>
        <strain evidence="4 5">H1</strain>
    </source>
</reference>
<dbReference type="GO" id="GO:0000160">
    <property type="term" value="P:phosphorelay signal transduction system"/>
    <property type="evidence" value="ECO:0007669"/>
    <property type="project" value="InterPro"/>
</dbReference>
<dbReference type="GO" id="GO:0008081">
    <property type="term" value="F:phosphoric diester hydrolase activity"/>
    <property type="evidence" value="ECO:0007669"/>
    <property type="project" value="UniProtKB-ARBA"/>
</dbReference>
<dbReference type="Pfam" id="PF00072">
    <property type="entry name" value="Response_reg"/>
    <property type="match status" value="1"/>
</dbReference>
<dbReference type="RefSeq" id="WP_116006514.1">
    <property type="nucleotide sequence ID" value="NZ_QUOU01000001.1"/>
</dbReference>
<dbReference type="PANTHER" id="PTHR45228:SF5">
    <property type="entry name" value="CYCLIC DI-GMP PHOSPHODIESTERASE VC_1348-RELATED"/>
    <property type="match status" value="1"/>
</dbReference>
<dbReference type="AlphaFoldDB" id="A0A3E0TM63"/>
<dbReference type="Proteomes" id="UP000256478">
    <property type="component" value="Unassembled WGS sequence"/>
</dbReference>
<evidence type="ECO:0000313" key="5">
    <source>
        <dbReference type="Proteomes" id="UP000256478"/>
    </source>
</evidence>
<dbReference type="CDD" id="cd00077">
    <property type="entry name" value="HDc"/>
    <property type="match status" value="1"/>
</dbReference>
<sequence>MLPEDPKTILVVDDTPGNIEVLGSILTPHFKVKVAMNGKVALKIAAQPEKPDLILLDVMMPDMDGYEVCRQLKADISTANIPIIFVTAKSEIQDEQIGFDLGAVDYLTKPISPPRVMARVKTQLALYDRARHLESIVEQRTQELQIAHIEVIRRLGKAAEFKDNETGMHVIRMSYFAKFLAQQLDLAHDWVELLYQAAPMHDIGKIGIPDAVLLKPGKLDLAEREIMEKHAEYGANIIGNSDVPVLKMAREIAIAHHERWDGSGYPNGLKGEQIPLSARIIAIADVFDALTCERPYKQAWSEERALGLLQEEAGKHFDPTLVPLFFNCLEQIRAVQQQFKDQAAE</sequence>
<dbReference type="SMART" id="SM00448">
    <property type="entry name" value="REC"/>
    <property type="match status" value="1"/>
</dbReference>
<dbReference type="PROSITE" id="PS51832">
    <property type="entry name" value="HD_GYP"/>
    <property type="match status" value="1"/>
</dbReference>
<feature type="domain" description="Response regulatory" evidence="2">
    <location>
        <begin position="8"/>
        <end position="124"/>
    </location>
</feature>
<evidence type="ECO:0000259" key="3">
    <source>
        <dbReference type="PROSITE" id="PS51832"/>
    </source>
</evidence>
<evidence type="ECO:0000256" key="1">
    <source>
        <dbReference type="PROSITE-ProRule" id="PRU00169"/>
    </source>
</evidence>
<feature type="domain" description="HD-GYP" evidence="3">
    <location>
        <begin position="144"/>
        <end position="341"/>
    </location>
</feature>
<organism evidence="4 5">
    <name type="scientific">Thalassotalea euphylliae</name>
    <dbReference type="NCBI Taxonomy" id="1655234"/>
    <lineage>
        <taxon>Bacteria</taxon>
        <taxon>Pseudomonadati</taxon>
        <taxon>Pseudomonadota</taxon>
        <taxon>Gammaproteobacteria</taxon>
        <taxon>Alteromonadales</taxon>
        <taxon>Colwelliaceae</taxon>
        <taxon>Thalassotalea</taxon>
    </lineage>
</organism>
<keyword evidence="1" id="KW-0597">Phosphoprotein</keyword>
<proteinExistence type="predicted"/>
<dbReference type="EMBL" id="QUOU01000001">
    <property type="protein sequence ID" value="REL25360.1"/>
    <property type="molecule type" value="Genomic_DNA"/>
</dbReference>
<dbReference type="SMART" id="SM00471">
    <property type="entry name" value="HDc"/>
    <property type="match status" value="1"/>
</dbReference>
<dbReference type="InterPro" id="IPR052020">
    <property type="entry name" value="Cyclic_di-GMP/3'3'-cGAMP_PDE"/>
</dbReference>
<evidence type="ECO:0000313" key="4">
    <source>
        <dbReference type="EMBL" id="REL25360.1"/>
    </source>
</evidence>
<dbReference type="Gene3D" id="3.40.50.2300">
    <property type="match status" value="1"/>
</dbReference>
<dbReference type="InterPro" id="IPR003607">
    <property type="entry name" value="HD/PDEase_dom"/>
</dbReference>
<dbReference type="InterPro" id="IPR011006">
    <property type="entry name" value="CheY-like_superfamily"/>
</dbReference>
<dbReference type="OrthoDB" id="9802066at2"/>
<protein>
    <submittedName>
        <fullName evidence="4">Two-component system response regulator</fullName>
    </submittedName>
</protein>
<gene>
    <name evidence="4" type="ORF">DXX93_01565</name>
</gene>
<dbReference type="InterPro" id="IPR001789">
    <property type="entry name" value="Sig_transdc_resp-reg_receiver"/>
</dbReference>
<dbReference type="InterPro" id="IPR037522">
    <property type="entry name" value="HD_GYP_dom"/>
</dbReference>
<comment type="caution">
    <text evidence="4">The sequence shown here is derived from an EMBL/GenBank/DDBJ whole genome shotgun (WGS) entry which is preliminary data.</text>
</comment>
<dbReference type="SUPFAM" id="SSF109604">
    <property type="entry name" value="HD-domain/PDEase-like"/>
    <property type="match status" value="1"/>
</dbReference>